<feature type="coiled-coil region" evidence="1">
    <location>
        <begin position="1"/>
        <end position="28"/>
    </location>
</feature>
<dbReference type="RefSeq" id="XP_002545397.1">
    <property type="nucleotide sequence ID" value="XM_002545351.1"/>
</dbReference>
<dbReference type="EMBL" id="GG692395">
    <property type="protein sequence ID" value="EER35439.1"/>
    <property type="molecule type" value="Genomic_DNA"/>
</dbReference>
<proteinExistence type="predicted"/>
<dbReference type="Proteomes" id="UP000002037">
    <property type="component" value="Unassembled WGS sequence"/>
</dbReference>
<dbReference type="eggNOG" id="ENOG502RQ0D">
    <property type="taxonomic scope" value="Eukaryota"/>
</dbReference>
<sequence length="506" mass="58594">MQDLIDKIQTSENLLESLNKLGDELRQDSNRISIYDQLPILVPNFSKFLLQSSIKLQLETLRVLINISANNDQNRNYLTDDSDHHVIGLWSVIKNHLDIMNDVTKFVFIFLNQFIYNTQNKEKYIRFLYGQNIQEKLYPIITDETWNEIGEFIYELLSLTNDKSIKDEEFIKSCIDIDISIDNEDEDEDEESESIWVDLLSLNKPSNILYQRVLEIIPKKQSSLIKRKLFSLACDLAVDDESLKVALDNINKATDPYVFSTYCITIGNSIHDKASFEETRGLVELNLGIVKLQELYFIKNKITDVVQIQSIHMWNNLLDEKSTKEILTEYMNQLIAISKIIIDNGNYYKEIATLYYKFIKKLIRLSETPPADLIQFILDNDQGQSVLEIKYLLLQSYPEAYLELIGEIVQNVNTTNVLEQLKTLGIINKSLESGRLKLEDSHDKYVKPLGQVLSQLSNELDNQKGNNTSWEFRAFENNLKYVAGTTINLLKETDTDILNTCNHILE</sequence>
<evidence type="ECO:0000313" key="3">
    <source>
        <dbReference type="Proteomes" id="UP000002037"/>
    </source>
</evidence>
<dbReference type="AlphaFoldDB" id="C5M289"/>
<keyword evidence="3" id="KW-1185">Reference proteome</keyword>
<gene>
    <name evidence="2" type="ORF">CTRG_00178</name>
</gene>
<protein>
    <submittedName>
        <fullName evidence="2">Uncharacterized protein</fullName>
    </submittedName>
</protein>
<dbReference type="OrthoDB" id="4095311at2759"/>
<dbReference type="GeneID" id="8300614"/>
<name>C5M289_CANTT</name>
<accession>C5M289</accession>
<evidence type="ECO:0000256" key="1">
    <source>
        <dbReference type="SAM" id="Coils"/>
    </source>
</evidence>
<dbReference type="KEGG" id="ctp:CTRG_00178"/>
<dbReference type="HOGENOM" id="CLU_037761_0_0_1"/>
<keyword evidence="1" id="KW-0175">Coiled coil</keyword>
<dbReference type="STRING" id="294747.C5M289"/>
<reference evidence="2 3" key="1">
    <citation type="journal article" date="2009" name="Nature">
        <title>Evolution of pathogenicity and sexual reproduction in eight Candida genomes.</title>
        <authorList>
            <person name="Butler G."/>
            <person name="Rasmussen M.D."/>
            <person name="Lin M.F."/>
            <person name="Santos M.A."/>
            <person name="Sakthikumar S."/>
            <person name="Munro C.A."/>
            <person name="Rheinbay E."/>
            <person name="Grabherr M."/>
            <person name="Forche A."/>
            <person name="Reedy J.L."/>
            <person name="Agrafioti I."/>
            <person name="Arnaud M.B."/>
            <person name="Bates S."/>
            <person name="Brown A.J."/>
            <person name="Brunke S."/>
            <person name="Costanzo M.C."/>
            <person name="Fitzpatrick D.A."/>
            <person name="de Groot P.W."/>
            <person name="Harris D."/>
            <person name="Hoyer L.L."/>
            <person name="Hube B."/>
            <person name="Klis F.M."/>
            <person name="Kodira C."/>
            <person name="Lennard N."/>
            <person name="Logue M.E."/>
            <person name="Martin R."/>
            <person name="Neiman A.M."/>
            <person name="Nikolaou E."/>
            <person name="Quail M.A."/>
            <person name="Quinn J."/>
            <person name="Santos M.C."/>
            <person name="Schmitzberger F.F."/>
            <person name="Sherlock G."/>
            <person name="Shah P."/>
            <person name="Silverstein K.A."/>
            <person name="Skrzypek M.S."/>
            <person name="Soll D."/>
            <person name="Staggs R."/>
            <person name="Stansfield I."/>
            <person name="Stumpf M.P."/>
            <person name="Sudbery P.E."/>
            <person name="Srikantha T."/>
            <person name="Zeng Q."/>
            <person name="Berman J."/>
            <person name="Berriman M."/>
            <person name="Heitman J."/>
            <person name="Gow N.A."/>
            <person name="Lorenz M.C."/>
            <person name="Birren B.W."/>
            <person name="Kellis M."/>
            <person name="Cuomo C.A."/>
        </authorList>
    </citation>
    <scope>NUCLEOTIDE SEQUENCE [LARGE SCALE GENOMIC DNA]</scope>
    <source>
        <strain evidence="3">ATCC MYA-3404 / T1</strain>
    </source>
</reference>
<dbReference type="VEuPathDB" id="FungiDB:CTRG_00178"/>
<evidence type="ECO:0000313" key="2">
    <source>
        <dbReference type="EMBL" id="EER35439.1"/>
    </source>
</evidence>
<organism evidence="2 3">
    <name type="scientific">Candida tropicalis (strain ATCC MYA-3404 / T1)</name>
    <name type="common">Yeast</name>
    <dbReference type="NCBI Taxonomy" id="294747"/>
    <lineage>
        <taxon>Eukaryota</taxon>
        <taxon>Fungi</taxon>
        <taxon>Dikarya</taxon>
        <taxon>Ascomycota</taxon>
        <taxon>Saccharomycotina</taxon>
        <taxon>Pichiomycetes</taxon>
        <taxon>Debaryomycetaceae</taxon>
        <taxon>Candida/Lodderomyces clade</taxon>
        <taxon>Candida</taxon>
    </lineage>
</organism>